<evidence type="ECO:0000313" key="8">
    <source>
        <dbReference type="Proteomes" id="UP000322917"/>
    </source>
</evidence>
<evidence type="ECO:0000256" key="2">
    <source>
        <dbReference type="ARBA" id="ARBA00007118"/>
    </source>
</evidence>
<dbReference type="PANTHER" id="PTHR43673">
    <property type="entry name" value="NAD(P)H NITROREDUCTASE YDGI-RELATED"/>
    <property type="match status" value="1"/>
</dbReference>
<dbReference type="AlphaFoldDB" id="A0A1M6AXF5"/>
<evidence type="ECO:0000256" key="5">
    <source>
        <dbReference type="ARBA" id="ARBA00023002"/>
    </source>
</evidence>
<comment type="cofactor">
    <cofactor evidence="1">
        <name>FMN</name>
        <dbReference type="ChEBI" id="CHEBI:58210"/>
    </cofactor>
</comment>
<dbReference type="Gene3D" id="3.40.109.10">
    <property type="entry name" value="NADH Oxidase"/>
    <property type="match status" value="1"/>
</dbReference>
<evidence type="ECO:0000256" key="1">
    <source>
        <dbReference type="ARBA" id="ARBA00001917"/>
    </source>
</evidence>
<keyword evidence="3" id="KW-0285">Flavoprotein</keyword>
<dbReference type="PANTHER" id="PTHR43673:SF2">
    <property type="entry name" value="NITROREDUCTASE"/>
    <property type="match status" value="1"/>
</dbReference>
<dbReference type="RefSeq" id="WP_149733227.1">
    <property type="nucleotide sequence ID" value="NZ_FQZD01000004.1"/>
</dbReference>
<reference evidence="7 8" key="1">
    <citation type="submission" date="2016-11" db="EMBL/GenBank/DDBJ databases">
        <authorList>
            <person name="Varghese N."/>
            <person name="Submissions S."/>
        </authorList>
    </citation>
    <scope>NUCLEOTIDE SEQUENCE [LARGE SCALE GENOMIC DNA]</scope>
    <source>
        <strain evidence="7 8">DSM 15287</strain>
    </source>
</reference>
<evidence type="ECO:0000256" key="4">
    <source>
        <dbReference type="ARBA" id="ARBA00022643"/>
    </source>
</evidence>
<name>A0A1M6AXF5_9FIRM</name>
<keyword evidence="4" id="KW-0288">FMN</keyword>
<protein>
    <submittedName>
        <fullName evidence="7">Nitroreductase</fullName>
    </submittedName>
</protein>
<comment type="similarity">
    <text evidence="2">Belongs to the nitroreductase family.</text>
</comment>
<dbReference type="Pfam" id="PF00881">
    <property type="entry name" value="Nitroreductase"/>
    <property type="match status" value="1"/>
</dbReference>
<dbReference type="EMBL" id="FQZD01000004">
    <property type="protein sequence ID" value="SHI41130.1"/>
    <property type="molecule type" value="Genomic_DNA"/>
</dbReference>
<dbReference type="GO" id="GO:0016491">
    <property type="term" value="F:oxidoreductase activity"/>
    <property type="evidence" value="ECO:0007669"/>
    <property type="project" value="UniProtKB-KW"/>
</dbReference>
<feature type="domain" description="Nitroreductase" evidence="6">
    <location>
        <begin position="13"/>
        <end position="72"/>
    </location>
</feature>
<sequence>MTGEIFECMRESQTVRNFRQEPVTDENIAKLIEAACWAPSAGNLQPWFFYVVKNEKVKQRLAAACTDQPQVAEAPVAIVVMADPAKSNEKYGERGAQLYCLQDTAAAAENLLLAAESMGLATCWVGGFDEPQVQRLVEAPPRLRAVAIICVGHSDEQVSSPKERLRVAEVTKIIH</sequence>
<evidence type="ECO:0000259" key="6">
    <source>
        <dbReference type="Pfam" id="PF00881"/>
    </source>
</evidence>
<organism evidence="7 8">
    <name type="scientific">Propionispora hippei DSM 15287</name>
    <dbReference type="NCBI Taxonomy" id="1123003"/>
    <lineage>
        <taxon>Bacteria</taxon>
        <taxon>Bacillati</taxon>
        <taxon>Bacillota</taxon>
        <taxon>Negativicutes</taxon>
        <taxon>Selenomonadales</taxon>
        <taxon>Sporomusaceae</taxon>
        <taxon>Propionispora</taxon>
    </lineage>
</organism>
<gene>
    <name evidence="7" type="ORF">SAMN02745170_00325</name>
</gene>
<evidence type="ECO:0000313" key="7">
    <source>
        <dbReference type="EMBL" id="SHI41130.1"/>
    </source>
</evidence>
<accession>A0A1M6AXF5</accession>
<dbReference type="Proteomes" id="UP000322917">
    <property type="component" value="Unassembled WGS sequence"/>
</dbReference>
<dbReference type="InterPro" id="IPR000415">
    <property type="entry name" value="Nitroreductase-like"/>
</dbReference>
<dbReference type="InterPro" id="IPR029479">
    <property type="entry name" value="Nitroreductase"/>
</dbReference>
<dbReference type="SUPFAM" id="SSF55469">
    <property type="entry name" value="FMN-dependent nitroreductase-like"/>
    <property type="match status" value="1"/>
</dbReference>
<keyword evidence="5" id="KW-0560">Oxidoreductase</keyword>
<evidence type="ECO:0000256" key="3">
    <source>
        <dbReference type="ARBA" id="ARBA00022630"/>
    </source>
</evidence>
<dbReference type="OrthoDB" id="9812105at2"/>
<keyword evidence="8" id="KW-1185">Reference proteome</keyword>
<proteinExistence type="inferred from homology"/>